<dbReference type="GO" id="GO:0008982">
    <property type="term" value="F:protein-N(PI)-phosphohistidine-sugar phosphotransferase activity"/>
    <property type="evidence" value="ECO:0007669"/>
    <property type="project" value="InterPro"/>
</dbReference>
<keyword evidence="17" id="KW-1185">Reference proteome</keyword>
<sequence length="624" mass="65746">MAKDYSGLAADIVKGVGGKSNISGVTNCMTRLRFVLKEESKADEAGLRKLKGVEGVVSQGGQYQLIIGTDVADVCKAVQKEAGLTADAPSISEGKKQGMVNRVLGTITAIFQPIIPGICGAGMIKAVLALCSTFQLLDTTGTTYSLLSSLADSAFYFLPIFLAFSSAKQFKCNPYLAAVIGAFMIHPSTISVINGETAATIFGLPVKAVSYASSVVQPILVIWAMSYIQRFADRISPKPVKIFLSPLITFLITAPLALVVIGPLGSYIGDALYVLFDFFNNQARWVLPLLMGTFTPLFVMTGMHYSFMPIQLAQYATLGYGTLLGPGMLASNIGQATASLIVGLKTKNKELKDKALSSSVTAYFGITEPAMYGVTLPLKKPLLAAMIGGGAAGLFAGLVNLRTYASATAGILALPVYICDDLSNVRNAVITILISIAVTAIMTMILGWDDPAPEAEGKASETAPAGSASENLVRRITVASPCEGTAVSLKEVPDQVFSQEIMGKGIAIRPESGAIKAPADGKITAVFPSGHAVGITTPEGAEILIHIGIDTVNMKGKGFRIHVAQDQEVKRGDLLVEADLKLIREKGYDPIIPVIVTNTADFTDVIPADEGTVKTGDPILTVIR</sequence>
<dbReference type="RefSeq" id="WP_154505388.1">
    <property type="nucleotide sequence ID" value="NZ_VUMN01000025.1"/>
</dbReference>
<dbReference type="PANTHER" id="PTHR30175:SF1">
    <property type="entry name" value="PTS SYSTEM ARBUTIN-, CELLOBIOSE-, AND SALICIN-SPECIFIC EIIBC COMPONENT-RELATED"/>
    <property type="match status" value="1"/>
</dbReference>
<feature type="transmembrane region" description="Helical" evidence="12">
    <location>
        <begin position="240"/>
        <end position="265"/>
    </location>
</feature>
<accession>A0A7X2NTI6</accession>
<evidence type="ECO:0000256" key="2">
    <source>
        <dbReference type="ARBA" id="ARBA00022448"/>
    </source>
</evidence>
<keyword evidence="2" id="KW-0813">Transport</keyword>
<feature type="domain" description="PTS EIIC type-1" evidence="15">
    <location>
        <begin position="105"/>
        <end position="462"/>
    </location>
</feature>
<gene>
    <name evidence="16" type="ORF">FYJ51_09925</name>
</gene>
<comment type="caution">
    <text evidence="16">The sequence shown here is derived from an EMBL/GenBank/DDBJ whole genome shotgun (WGS) entry which is preliminary data.</text>
</comment>
<dbReference type="GO" id="GO:0009401">
    <property type="term" value="P:phosphoenolpyruvate-dependent sugar phosphotransferase system"/>
    <property type="evidence" value="ECO:0007669"/>
    <property type="project" value="UniProtKB-KW"/>
</dbReference>
<evidence type="ECO:0000256" key="7">
    <source>
        <dbReference type="ARBA" id="ARBA00022692"/>
    </source>
</evidence>
<dbReference type="Pfam" id="PF00358">
    <property type="entry name" value="PTS_EIIA_1"/>
    <property type="match status" value="1"/>
</dbReference>
<dbReference type="PROSITE" id="PS51103">
    <property type="entry name" value="PTS_EIIC_TYPE_1"/>
    <property type="match status" value="1"/>
</dbReference>
<evidence type="ECO:0000256" key="6">
    <source>
        <dbReference type="ARBA" id="ARBA00022683"/>
    </source>
</evidence>
<dbReference type="Proteomes" id="UP000461880">
    <property type="component" value="Unassembled WGS sequence"/>
</dbReference>
<evidence type="ECO:0000256" key="3">
    <source>
        <dbReference type="ARBA" id="ARBA00022475"/>
    </source>
</evidence>
<dbReference type="PANTHER" id="PTHR30175">
    <property type="entry name" value="PHOSPHOTRANSFERASE SYSTEM TRANSPORT PROTEIN"/>
    <property type="match status" value="1"/>
</dbReference>
<dbReference type="InterPro" id="IPR036878">
    <property type="entry name" value="Glu_permease_IIB"/>
</dbReference>
<evidence type="ECO:0000259" key="15">
    <source>
        <dbReference type="PROSITE" id="PS51103"/>
    </source>
</evidence>
<dbReference type="NCBIfam" id="TIGR00830">
    <property type="entry name" value="PTBA"/>
    <property type="match status" value="1"/>
</dbReference>
<dbReference type="GO" id="GO:0015771">
    <property type="term" value="P:trehalose transport"/>
    <property type="evidence" value="ECO:0007669"/>
    <property type="project" value="TreeGrafter"/>
</dbReference>
<keyword evidence="5" id="KW-0808">Transferase</keyword>
<dbReference type="FunFam" id="2.70.70.10:FF:000001">
    <property type="entry name" value="PTS system glucose-specific IIA component"/>
    <property type="match status" value="1"/>
</dbReference>
<dbReference type="InterPro" id="IPR011055">
    <property type="entry name" value="Dup_hybrid_motif"/>
</dbReference>
<dbReference type="PROSITE" id="PS51098">
    <property type="entry name" value="PTS_EIIB_TYPE_1"/>
    <property type="match status" value="1"/>
</dbReference>
<dbReference type="InterPro" id="IPR013013">
    <property type="entry name" value="PTS_EIIC_1"/>
</dbReference>
<dbReference type="AlphaFoldDB" id="A0A7X2NTI6"/>
<protein>
    <submittedName>
        <fullName evidence="16">PTS beta-glucoside transporter subunit EIIBCA</fullName>
    </submittedName>
</protein>
<keyword evidence="6" id="KW-0598">Phosphotransferase system</keyword>
<evidence type="ECO:0000313" key="16">
    <source>
        <dbReference type="EMBL" id="MSS59212.1"/>
    </source>
</evidence>
<dbReference type="Gene3D" id="3.30.1360.60">
    <property type="entry name" value="Glucose permease domain IIB"/>
    <property type="match status" value="1"/>
</dbReference>
<keyword evidence="8" id="KW-0418">Kinase</keyword>
<dbReference type="GO" id="GO:0016301">
    <property type="term" value="F:kinase activity"/>
    <property type="evidence" value="ECO:0007669"/>
    <property type="project" value="UniProtKB-KW"/>
</dbReference>
<dbReference type="InterPro" id="IPR003352">
    <property type="entry name" value="PTS_EIIC"/>
</dbReference>
<evidence type="ECO:0000256" key="11">
    <source>
        <dbReference type="PROSITE-ProRule" id="PRU00421"/>
    </source>
</evidence>
<keyword evidence="9 12" id="KW-1133">Transmembrane helix</keyword>
<feature type="transmembrane region" description="Helical" evidence="12">
    <location>
        <begin position="285"/>
        <end position="305"/>
    </location>
</feature>
<dbReference type="GO" id="GO:0090589">
    <property type="term" value="F:protein-phosphocysteine-trehalose phosphotransferase system transporter activity"/>
    <property type="evidence" value="ECO:0007669"/>
    <property type="project" value="TreeGrafter"/>
</dbReference>
<proteinExistence type="predicted"/>
<evidence type="ECO:0000256" key="4">
    <source>
        <dbReference type="ARBA" id="ARBA00022597"/>
    </source>
</evidence>
<feature type="active site" description="Phosphocysteine intermediate; for EIIB activity" evidence="11">
    <location>
        <position position="28"/>
    </location>
</feature>
<dbReference type="SUPFAM" id="SSF55604">
    <property type="entry name" value="Glucose permease domain IIB"/>
    <property type="match status" value="1"/>
</dbReference>
<evidence type="ECO:0000256" key="10">
    <source>
        <dbReference type="ARBA" id="ARBA00023136"/>
    </source>
</evidence>
<feature type="domain" description="PTS EIIB type-1" evidence="14">
    <location>
        <begin position="6"/>
        <end position="88"/>
    </location>
</feature>
<evidence type="ECO:0000259" key="14">
    <source>
        <dbReference type="PROSITE" id="PS51098"/>
    </source>
</evidence>
<dbReference type="Pfam" id="PF02378">
    <property type="entry name" value="PTS_EIIC"/>
    <property type="match status" value="1"/>
</dbReference>
<dbReference type="PROSITE" id="PS01035">
    <property type="entry name" value="PTS_EIIB_TYPE_1_CYS"/>
    <property type="match status" value="1"/>
</dbReference>
<dbReference type="NCBIfam" id="TIGR01995">
    <property type="entry name" value="PTS-II-ABC-beta"/>
    <property type="match status" value="1"/>
</dbReference>
<dbReference type="PROSITE" id="PS00371">
    <property type="entry name" value="PTS_EIIA_TYPE_1_HIS"/>
    <property type="match status" value="1"/>
</dbReference>
<dbReference type="FunFam" id="3.30.1360.60:FF:000001">
    <property type="entry name" value="PTS system glucose-specific IIBC component PtsG"/>
    <property type="match status" value="1"/>
</dbReference>
<feature type="domain" description="PTS EIIA type-1" evidence="13">
    <location>
        <begin position="494"/>
        <end position="598"/>
    </location>
</feature>
<dbReference type="CDD" id="cd00212">
    <property type="entry name" value="PTS_IIB_glc"/>
    <property type="match status" value="1"/>
</dbReference>
<dbReference type="Gene3D" id="2.70.70.10">
    <property type="entry name" value="Glucose Permease (Domain IIA)"/>
    <property type="match status" value="1"/>
</dbReference>
<evidence type="ECO:0000256" key="1">
    <source>
        <dbReference type="ARBA" id="ARBA00004651"/>
    </source>
</evidence>
<feature type="transmembrane region" description="Helical" evidence="12">
    <location>
        <begin position="144"/>
        <end position="163"/>
    </location>
</feature>
<evidence type="ECO:0000313" key="17">
    <source>
        <dbReference type="Proteomes" id="UP000461880"/>
    </source>
</evidence>
<keyword evidence="3" id="KW-1003">Cell membrane</keyword>
<dbReference type="SUPFAM" id="SSF51261">
    <property type="entry name" value="Duplicated hybrid motif"/>
    <property type="match status" value="1"/>
</dbReference>
<name>A0A7X2NTI6_9FIRM</name>
<dbReference type="InterPro" id="IPR011297">
    <property type="entry name" value="PTS_IIABC_b_glu"/>
</dbReference>
<dbReference type="Pfam" id="PF00367">
    <property type="entry name" value="PTS_EIIB"/>
    <property type="match status" value="1"/>
</dbReference>
<evidence type="ECO:0000256" key="5">
    <source>
        <dbReference type="ARBA" id="ARBA00022679"/>
    </source>
</evidence>
<dbReference type="EMBL" id="VUMN01000025">
    <property type="protein sequence ID" value="MSS59212.1"/>
    <property type="molecule type" value="Genomic_DNA"/>
</dbReference>
<comment type="subcellular location">
    <subcellularLocation>
        <location evidence="1">Cell membrane</location>
        <topology evidence="1">Multi-pass membrane protein</topology>
    </subcellularLocation>
</comment>
<feature type="transmembrane region" description="Helical" evidence="12">
    <location>
        <begin position="208"/>
        <end position="228"/>
    </location>
</feature>
<keyword evidence="7 12" id="KW-0812">Transmembrane</keyword>
<feature type="transmembrane region" description="Helical" evidence="12">
    <location>
        <begin position="175"/>
        <end position="193"/>
    </location>
</feature>
<feature type="transmembrane region" description="Helical" evidence="12">
    <location>
        <begin position="427"/>
        <end position="448"/>
    </location>
</feature>
<reference evidence="16 17" key="1">
    <citation type="submission" date="2019-08" db="EMBL/GenBank/DDBJ databases">
        <title>In-depth cultivation of the pig gut microbiome towards novel bacterial diversity and tailored functional studies.</title>
        <authorList>
            <person name="Wylensek D."/>
            <person name="Hitch T.C.A."/>
            <person name="Clavel T."/>
        </authorList>
    </citation>
    <scope>NUCLEOTIDE SEQUENCE [LARGE SCALE GENOMIC DNA]</scope>
    <source>
        <strain evidence="16 17">Oil+RF-744-GAM-WT-6</strain>
    </source>
</reference>
<dbReference type="PROSITE" id="PS51093">
    <property type="entry name" value="PTS_EIIA_TYPE_1"/>
    <property type="match status" value="1"/>
</dbReference>
<evidence type="ECO:0000256" key="8">
    <source>
        <dbReference type="ARBA" id="ARBA00022777"/>
    </source>
</evidence>
<feature type="transmembrane region" description="Helical" evidence="12">
    <location>
        <begin position="103"/>
        <end position="124"/>
    </location>
</feature>
<evidence type="ECO:0000256" key="9">
    <source>
        <dbReference type="ARBA" id="ARBA00022989"/>
    </source>
</evidence>
<organism evidence="16 17">
    <name type="scientific">Stecheria intestinalis</name>
    <dbReference type="NCBI Taxonomy" id="2606630"/>
    <lineage>
        <taxon>Bacteria</taxon>
        <taxon>Bacillati</taxon>
        <taxon>Bacillota</taxon>
        <taxon>Erysipelotrichia</taxon>
        <taxon>Erysipelotrichales</taxon>
        <taxon>Erysipelotrichaceae</taxon>
        <taxon>Stecheria</taxon>
    </lineage>
</organism>
<keyword evidence="4" id="KW-0762">Sugar transport</keyword>
<dbReference type="GO" id="GO:0005886">
    <property type="term" value="C:plasma membrane"/>
    <property type="evidence" value="ECO:0007669"/>
    <property type="project" value="UniProtKB-SubCell"/>
</dbReference>
<dbReference type="InterPro" id="IPR018113">
    <property type="entry name" value="PTrfase_EIIB_Cys"/>
</dbReference>
<keyword evidence="10 12" id="KW-0472">Membrane</keyword>
<feature type="transmembrane region" description="Helical" evidence="12">
    <location>
        <begin position="381"/>
        <end position="398"/>
    </location>
</feature>
<evidence type="ECO:0000259" key="13">
    <source>
        <dbReference type="PROSITE" id="PS51093"/>
    </source>
</evidence>
<dbReference type="InterPro" id="IPR050558">
    <property type="entry name" value="PTS_Sugar-Specific_Components"/>
</dbReference>
<dbReference type="InterPro" id="IPR001996">
    <property type="entry name" value="PTS_IIB_1"/>
</dbReference>
<evidence type="ECO:0000256" key="12">
    <source>
        <dbReference type="SAM" id="Phobius"/>
    </source>
</evidence>
<dbReference type="InterPro" id="IPR001127">
    <property type="entry name" value="PTS_EIIA_1_perm"/>
</dbReference>